<name>A0AA42BM04_9ALTE</name>
<evidence type="ECO:0000256" key="2">
    <source>
        <dbReference type="SAM" id="Phobius"/>
    </source>
</evidence>
<organism evidence="4 5">
    <name type="scientific">Opacimonas viscosa</name>
    <dbReference type="NCBI Taxonomy" id="2961944"/>
    <lineage>
        <taxon>Bacteria</taxon>
        <taxon>Pseudomonadati</taxon>
        <taxon>Pseudomonadota</taxon>
        <taxon>Gammaproteobacteria</taxon>
        <taxon>Alteromonadales</taxon>
        <taxon>Alteromonadaceae</taxon>
        <taxon>Opacimonas</taxon>
    </lineage>
</organism>
<feature type="domain" description="SPOR" evidence="3">
    <location>
        <begin position="112"/>
        <end position="189"/>
    </location>
</feature>
<evidence type="ECO:0000313" key="4">
    <source>
        <dbReference type="EMBL" id="MCP3429144.1"/>
    </source>
</evidence>
<dbReference type="GO" id="GO:0042834">
    <property type="term" value="F:peptidoglycan binding"/>
    <property type="evidence" value="ECO:0007669"/>
    <property type="project" value="InterPro"/>
</dbReference>
<evidence type="ECO:0000313" key="5">
    <source>
        <dbReference type="Proteomes" id="UP001165413"/>
    </source>
</evidence>
<feature type="region of interest" description="Disordered" evidence="1">
    <location>
        <begin position="1"/>
        <end position="25"/>
    </location>
</feature>
<evidence type="ECO:0000259" key="3">
    <source>
        <dbReference type="PROSITE" id="PS51724"/>
    </source>
</evidence>
<dbReference type="PANTHER" id="PTHR38687">
    <property type="entry name" value="CELL DIVISION PROTEIN DEDD-RELATED"/>
    <property type="match status" value="1"/>
</dbReference>
<comment type="caution">
    <text evidence="4">The sequence shown here is derived from an EMBL/GenBank/DDBJ whole genome shotgun (WGS) entry which is preliminary data.</text>
</comment>
<feature type="compositionally biased region" description="Basic and acidic residues" evidence="1">
    <location>
        <begin position="68"/>
        <end position="85"/>
    </location>
</feature>
<feature type="compositionally biased region" description="Basic residues" evidence="1">
    <location>
        <begin position="9"/>
        <end position="19"/>
    </location>
</feature>
<accession>A0AA42BM04</accession>
<dbReference type="Proteomes" id="UP001165413">
    <property type="component" value="Unassembled WGS sequence"/>
</dbReference>
<reference evidence="4" key="1">
    <citation type="submission" date="2022-07" db="EMBL/GenBank/DDBJ databases">
        <title>Characterization of the Novel Bacterium Alteromonas immobilis LMIT006 and Alteromonas gregis LMIT007.</title>
        <authorList>
            <person name="Lin X."/>
        </authorList>
    </citation>
    <scope>NUCLEOTIDE SEQUENCE</scope>
    <source>
        <strain evidence="4">LMIT007</strain>
    </source>
</reference>
<feature type="region of interest" description="Disordered" evidence="1">
    <location>
        <begin position="65"/>
        <end position="85"/>
    </location>
</feature>
<keyword evidence="2" id="KW-0812">Transmembrane</keyword>
<dbReference type="EMBL" id="JANATA010000016">
    <property type="protein sequence ID" value="MCP3429144.1"/>
    <property type="molecule type" value="Genomic_DNA"/>
</dbReference>
<keyword evidence="2" id="KW-1133">Transmembrane helix</keyword>
<dbReference type="RefSeq" id="WP_254101147.1">
    <property type="nucleotide sequence ID" value="NZ_JANATA010000016.1"/>
</dbReference>
<dbReference type="InterPro" id="IPR052521">
    <property type="entry name" value="Cell_div_SPOR-domain"/>
</dbReference>
<dbReference type="PANTHER" id="PTHR38687:SF2">
    <property type="entry name" value="CELL DIVISION PROTEIN FTSN"/>
    <property type="match status" value="1"/>
</dbReference>
<gene>
    <name evidence="4" type="ORF">NLF92_09335</name>
</gene>
<sequence length="190" mass="21559">MAQKDYVKRKPAPRKKASAKKQPVPTSSVAKFKVALALCVLAAFGGGIYWLGTIDGAQVEQESVTEETIQKPKIAEPTSIDEKDPLPELPKEEFKFFAELPGYEVEVDVEAIESDKRYLMQCGSFRAYDQADEMRAKMAFVGLEPQIRGSQNGWYRVVLGPYTSKRRAEKDRHTLQRTNINSCQIWLWNL</sequence>
<proteinExistence type="predicted"/>
<dbReference type="AlphaFoldDB" id="A0AA42BM04"/>
<protein>
    <submittedName>
        <fullName evidence="4">SPOR domain-containing protein</fullName>
    </submittedName>
</protein>
<dbReference type="InterPro" id="IPR036680">
    <property type="entry name" value="SPOR-like_sf"/>
</dbReference>
<feature type="transmembrane region" description="Helical" evidence="2">
    <location>
        <begin position="34"/>
        <end position="52"/>
    </location>
</feature>
<dbReference type="Pfam" id="PF05036">
    <property type="entry name" value="SPOR"/>
    <property type="match status" value="1"/>
</dbReference>
<dbReference type="SUPFAM" id="SSF110997">
    <property type="entry name" value="Sporulation related repeat"/>
    <property type="match status" value="1"/>
</dbReference>
<evidence type="ECO:0000256" key="1">
    <source>
        <dbReference type="SAM" id="MobiDB-lite"/>
    </source>
</evidence>
<dbReference type="InterPro" id="IPR007730">
    <property type="entry name" value="SPOR-like_dom"/>
</dbReference>
<keyword evidence="2" id="KW-0472">Membrane</keyword>
<dbReference type="PROSITE" id="PS51724">
    <property type="entry name" value="SPOR"/>
    <property type="match status" value="1"/>
</dbReference>
<keyword evidence="5" id="KW-1185">Reference proteome</keyword>
<dbReference type="Gene3D" id="3.30.70.1070">
    <property type="entry name" value="Sporulation related repeat"/>
    <property type="match status" value="1"/>
</dbReference>